<gene>
    <name evidence="1" type="ORF">NSU_0990</name>
</gene>
<protein>
    <submittedName>
        <fullName evidence="1">Uncharacterized protein</fullName>
    </submittedName>
</protein>
<accession>G6E9G9</accession>
<comment type="caution">
    <text evidence="1">The sequence shown here is derived from an EMBL/GenBank/DDBJ whole genome shotgun (WGS) entry which is preliminary data.</text>
</comment>
<organism evidence="1 2">
    <name type="scientific">Novosphingobium pentaromativorans US6-1</name>
    <dbReference type="NCBI Taxonomy" id="1088721"/>
    <lineage>
        <taxon>Bacteria</taxon>
        <taxon>Pseudomonadati</taxon>
        <taxon>Pseudomonadota</taxon>
        <taxon>Alphaproteobacteria</taxon>
        <taxon>Sphingomonadales</taxon>
        <taxon>Sphingomonadaceae</taxon>
        <taxon>Novosphingobium</taxon>
    </lineage>
</organism>
<proteinExistence type="predicted"/>
<dbReference type="AlphaFoldDB" id="G6E9G9"/>
<dbReference type="EMBL" id="AGFM01000010">
    <property type="protein sequence ID" value="EHJ62068.1"/>
    <property type="molecule type" value="Genomic_DNA"/>
</dbReference>
<dbReference type="Proteomes" id="UP000004030">
    <property type="component" value="Unassembled WGS sequence"/>
</dbReference>
<name>G6E9G9_9SPHN</name>
<keyword evidence="2" id="KW-1185">Reference proteome</keyword>
<evidence type="ECO:0000313" key="2">
    <source>
        <dbReference type="Proteomes" id="UP000004030"/>
    </source>
</evidence>
<evidence type="ECO:0000313" key="1">
    <source>
        <dbReference type="EMBL" id="EHJ62068.1"/>
    </source>
</evidence>
<reference evidence="1 2" key="1">
    <citation type="journal article" date="2012" name="J. Bacteriol.">
        <title>Genome sequence of benzo(a)pyrene-degrading bacterium Novosphingobium pentaromativorans US6-1.</title>
        <authorList>
            <person name="Luo Y.R."/>
            <person name="Kang S.G."/>
            <person name="Kim S.J."/>
            <person name="Kim M.R."/>
            <person name="Li N."/>
            <person name="Lee J.H."/>
            <person name="Kwon K.K."/>
        </authorList>
    </citation>
    <scope>NUCLEOTIDE SEQUENCE [LARGE SCALE GENOMIC DNA]</scope>
    <source>
        <strain evidence="1 2">US6-1</strain>
    </source>
</reference>
<dbReference type="PATRIC" id="fig|1088721.3.peg.977"/>
<sequence>MMLRAGAAERRISLGESLSWITVLRVPRICRPLALIRVIGSYYRDRTFL</sequence>